<protein>
    <submittedName>
        <fullName evidence="2">Uncharacterized protein</fullName>
    </submittedName>
</protein>
<evidence type="ECO:0000313" key="3">
    <source>
        <dbReference type="Proteomes" id="UP000299102"/>
    </source>
</evidence>
<proteinExistence type="predicted"/>
<dbReference type="Proteomes" id="UP000299102">
    <property type="component" value="Unassembled WGS sequence"/>
</dbReference>
<evidence type="ECO:0000256" key="1">
    <source>
        <dbReference type="SAM" id="MobiDB-lite"/>
    </source>
</evidence>
<name>A0A4C1USU9_EUMVA</name>
<dbReference type="EMBL" id="BGZK01000221">
    <property type="protein sequence ID" value="GBP29553.1"/>
    <property type="molecule type" value="Genomic_DNA"/>
</dbReference>
<feature type="compositionally biased region" description="Basic and acidic residues" evidence="1">
    <location>
        <begin position="1"/>
        <end position="19"/>
    </location>
</feature>
<keyword evidence="3" id="KW-1185">Reference proteome</keyword>
<feature type="region of interest" description="Disordered" evidence="1">
    <location>
        <begin position="79"/>
        <end position="100"/>
    </location>
</feature>
<accession>A0A4C1USU9</accession>
<reference evidence="2 3" key="1">
    <citation type="journal article" date="2019" name="Commun. Biol.">
        <title>The bagworm genome reveals a unique fibroin gene that provides high tensile strength.</title>
        <authorList>
            <person name="Kono N."/>
            <person name="Nakamura H."/>
            <person name="Ohtoshi R."/>
            <person name="Tomita M."/>
            <person name="Numata K."/>
            <person name="Arakawa K."/>
        </authorList>
    </citation>
    <scope>NUCLEOTIDE SEQUENCE [LARGE SCALE GENOMIC DNA]</scope>
</reference>
<gene>
    <name evidence="2" type="ORF">EVAR_93350_1</name>
</gene>
<feature type="region of interest" description="Disordered" evidence="1">
    <location>
        <begin position="1"/>
        <end position="22"/>
    </location>
</feature>
<sequence length="131" mass="15071">MELKAETGFRPRSESESRAGPRTGSWLKALSKVKGLILYPRRSADLFDLVEESGCSFAFPRYQNYIVASYSHARAASNVSVHVDSPRSPRTTPPRRHEANGTRTRWTIAWNTNKPYLYIRSLDHYLRYQGH</sequence>
<dbReference type="AlphaFoldDB" id="A0A4C1USU9"/>
<comment type="caution">
    <text evidence="2">The sequence shown here is derived from an EMBL/GenBank/DDBJ whole genome shotgun (WGS) entry which is preliminary data.</text>
</comment>
<organism evidence="2 3">
    <name type="scientific">Eumeta variegata</name>
    <name type="common">Bagworm moth</name>
    <name type="synonym">Eumeta japonica</name>
    <dbReference type="NCBI Taxonomy" id="151549"/>
    <lineage>
        <taxon>Eukaryota</taxon>
        <taxon>Metazoa</taxon>
        <taxon>Ecdysozoa</taxon>
        <taxon>Arthropoda</taxon>
        <taxon>Hexapoda</taxon>
        <taxon>Insecta</taxon>
        <taxon>Pterygota</taxon>
        <taxon>Neoptera</taxon>
        <taxon>Endopterygota</taxon>
        <taxon>Lepidoptera</taxon>
        <taxon>Glossata</taxon>
        <taxon>Ditrysia</taxon>
        <taxon>Tineoidea</taxon>
        <taxon>Psychidae</taxon>
        <taxon>Oiketicinae</taxon>
        <taxon>Eumeta</taxon>
    </lineage>
</organism>
<evidence type="ECO:0000313" key="2">
    <source>
        <dbReference type="EMBL" id="GBP29553.1"/>
    </source>
</evidence>